<name>A0ABT4MZS4_GORRU</name>
<proteinExistence type="predicted"/>
<feature type="chain" id="PRO_5046980149" evidence="1">
    <location>
        <begin position="35"/>
        <end position="200"/>
    </location>
</feature>
<keyword evidence="1" id="KW-0732">Signal</keyword>
<dbReference type="RefSeq" id="WP_301573205.1">
    <property type="nucleotide sequence ID" value="NZ_JAPWIE010000006.1"/>
</dbReference>
<accession>A0ABT4MZS4</accession>
<evidence type="ECO:0000256" key="1">
    <source>
        <dbReference type="SAM" id="SignalP"/>
    </source>
</evidence>
<reference evidence="2" key="1">
    <citation type="submission" date="2022-12" db="EMBL/GenBank/DDBJ databases">
        <authorList>
            <person name="Krivoruchko A.V."/>
            <person name="Elkin A."/>
        </authorList>
    </citation>
    <scope>NUCLEOTIDE SEQUENCE</scope>
    <source>
        <strain evidence="2">IEGM 1388</strain>
    </source>
</reference>
<dbReference type="EMBL" id="JAPWIE010000006">
    <property type="protein sequence ID" value="MCZ4552492.1"/>
    <property type="molecule type" value="Genomic_DNA"/>
</dbReference>
<protein>
    <submittedName>
        <fullName evidence="2">MspA family porin</fullName>
    </submittedName>
</protein>
<feature type="signal peptide" evidence="1">
    <location>
        <begin position="1"/>
        <end position="34"/>
    </location>
</feature>
<comment type="caution">
    <text evidence="2">The sequence shown here is derived from an EMBL/GenBank/DDBJ whole genome shotgun (WGS) entry which is preliminary data.</text>
</comment>
<keyword evidence="3" id="KW-1185">Reference proteome</keyword>
<evidence type="ECO:0000313" key="2">
    <source>
        <dbReference type="EMBL" id="MCZ4552492.1"/>
    </source>
</evidence>
<dbReference type="InterPro" id="IPR015286">
    <property type="entry name" value="Porin_fam_mycobact-type"/>
</dbReference>
<gene>
    <name evidence="2" type="ORF">O4213_21050</name>
</gene>
<dbReference type="Proteomes" id="UP001067235">
    <property type="component" value="Unassembled WGS sequence"/>
</dbReference>
<dbReference type="Gene3D" id="2.60.40.1650">
    <property type="entry name" value="Porin MspA (Ig-like beta-sandwich domain)"/>
    <property type="match status" value="2"/>
</dbReference>
<organism evidence="2 3">
    <name type="scientific">Gordonia rubripertincta</name>
    <name type="common">Rhodococcus corallinus</name>
    <dbReference type="NCBI Taxonomy" id="36822"/>
    <lineage>
        <taxon>Bacteria</taxon>
        <taxon>Bacillati</taxon>
        <taxon>Actinomycetota</taxon>
        <taxon>Actinomycetes</taxon>
        <taxon>Mycobacteriales</taxon>
        <taxon>Gordoniaceae</taxon>
        <taxon>Gordonia</taxon>
    </lineage>
</organism>
<dbReference type="Pfam" id="PF09203">
    <property type="entry name" value="MspA"/>
    <property type="match status" value="1"/>
</dbReference>
<sequence length="200" mass="19882">MSKMSMFGLRRVVGVGAITAVAALGLASMGAGNAAAGPLADKSKTTVGVDGNVVKITKTGESAYPVPSQANNGAGRAAEVSGLVTVQAGEAAGTITTGYLIGCQINIDGLEGSLGGSVDISGNIGVSGTLTVPLTPGEVAVATIGSKSFDGGFASIQYKRQGIDVQLCGGYAQARAFTVVQTEGNYVIKSTLYGDPFSIN</sequence>
<evidence type="ECO:0000313" key="3">
    <source>
        <dbReference type="Proteomes" id="UP001067235"/>
    </source>
</evidence>